<dbReference type="KEGG" id="tng:GSTEN00038485G001"/>
<evidence type="ECO:0000256" key="1">
    <source>
        <dbReference type="SAM" id="MobiDB-lite"/>
    </source>
</evidence>
<organism evidence="2">
    <name type="scientific">Tetraodon nigroviridis</name>
    <name type="common">Spotted green pufferfish</name>
    <name type="synonym">Chelonodon nigroviridis</name>
    <dbReference type="NCBI Taxonomy" id="99883"/>
    <lineage>
        <taxon>Eukaryota</taxon>
        <taxon>Metazoa</taxon>
        <taxon>Chordata</taxon>
        <taxon>Craniata</taxon>
        <taxon>Vertebrata</taxon>
        <taxon>Euteleostomi</taxon>
        <taxon>Actinopterygii</taxon>
        <taxon>Neopterygii</taxon>
        <taxon>Teleostei</taxon>
        <taxon>Neoteleostei</taxon>
        <taxon>Acanthomorphata</taxon>
        <taxon>Eupercaria</taxon>
        <taxon>Tetraodontiformes</taxon>
        <taxon>Tetradontoidea</taxon>
        <taxon>Tetraodontidae</taxon>
        <taxon>Tetraodon</taxon>
    </lineage>
</organism>
<feature type="non-terminal residue" evidence="2">
    <location>
        <position position="1"/>
    </location>
</feature>
<dbReference type="AlphaFoldDB" id="Q4RBN5"/>
<reference evidence="2" key="2">
    <citation type="submission" date="2004-02" db="EMBL/GenBank/DDBJ databases">
        <authorList>
            <consortium name="Genoscope"/>
            <consortium name="Whitehead Institute Centre for Genome Research"/>
        </authorList>
    </citation>
    <scope>NUCLEOTIDE SEQUENCE</scope>
</reference>
<comment type="caution">
    <text evidence="2">The sequence shown here is derived from an EMBL/GenBank/DDBJ whole genome shotgun (WGS) entry which is preliminary data.</text>
</comment>
<reference evidence="2" key="1">
    <citation type="journal article" date="2004" name="Nature">
        <title>Genome duplication in the teleost fish Tetraodon nigroviridis reveals the early vertebrate proto-karyotype.</title>
        <authorList>
            <person name="Jaillon O."/>
            <person name="Aury J.-M."/>
            <person name="Brunet F."/>
            <person name="Petit J.-L."/>
            <person name="Stange-Thomann N."/>
            <person name="Mauceli E."/>
            <person name="Bouneau L."/>
            <person name="Fischer C."/>
            <person name="Ozouf-Costaz C."/>
            <person name="Bernot A."/>
            <person name="Nicaud S."/>
            <person name="Jaffe D."/>
            <person name="Fisher S."/>
            <person name="Lutfalla G."/>
            <person name="Dossat C."/>
            <person name="Segurens B."/>
            <person name="Dasilva C."/>
            <person name="Salanoubat M."/>
            <person name="Levy M."/>
            <person name="Boudet N."/>
            <person name="Castellano S."/>
            <person name="Anthouard V."/>
            <person name="Jubin C."/>
            <person name="Castelli V."/>
            <person name="Katinka M."/>
            <person name="Vacherie B."/>
            <person name="Biemont C."/>
            <person name="Skalli Z."/>
            <person name="Cattolico L."/>
            <person name="Poulain J."/>
            <person name="De Berardinis V."/>
            <person name="Cruaud C."/>
            <person name="Duprat S."/>
            <person name="Brottier P."/>
            <person name="Coutanceau J.-P."/>
            <person name="Gouzy J."/>
            <person name="Parra G."/>
            <person name="Lardier G."/>
            <person name="Chapple C."/>
            <person name="McKernan K.J."/>
            <person name="McEwan P."/>
            <person name="Bosak S."/>
            <person name="Kellis M."/>
            <person name="Volff J.-N."/>
            <person name="Guigo R."/>
            <person name="Zody M.C."/>
            <person name="Mesirov J."/>
            <person name="Lindblad-Toh K."/>
            <person name="Birren B."/>
            <person name="Nusbaum C."/>
            <person name="Kahn D."/>
            <person name="Robinson-Rechavi M."/>
            <person name="Laudet V."/>
            <person name="Schachter V."/>
            <person name="Quetier F."/>
            <person name="Saurin W."/>
            <person name="Scarpelli C."/>
            <person name="Wincker P."/>
            <person name="Lander E.S."/>
            <person name="Weissenbach J."/>
            <person name="Roest Crollius H."/>
        </authorList>
    </citation>
    <scope>NUCLEOTIDE SEQUENCE [LARGE SCALE GENOMIC DNA]</scope>
</reference>
<gene>
    <name evidence="2" type="ORF">GSTENG00038485001</name>
</gene>
<accession>Q4RBN5</accession>
<sequence length="42" mass="4371">GATEEKRGGRAGGSGDEDAEVLFGSDQHGQDQEGGHQRDSSR</sequence>
<feature type="region of interest" description="Disordered" evidence="1">
    <location>
        <begin position="1"/>
        <end position="42"/>
    </location>
</feature>
<dbReference type="EMBL" id="CAAE01021038">
    <property type="protein sequence ID" value="CAG14198.1"/>
    <property type="molecule type" value="Genomic_DNA"/>
</dbReference>
<proteinExistence type="predicted"/>
<protein>
    <submittedName>
        <fullName evidence="2">(spotted green pufferfish) hypothetical protein</fullName>
    </submittedName>
</protein>
<evidence type="ECO:0000313" key="2">
    <source>
        <dbReference type="EMBL" id="CAG14198.1"/>
    </source>
</evidence>
<feature type="compositionally biased region" description="Basic and acidic residues" evidence="1">
    <location>
        <begin position="28"/>
        <end position="42"/>
    </location>
</feature>
<name>Q4RBN5_TETNG</name>